<reference evidence="2 3" key="2">
    <citation type="submission" date="2024-07" db="EMBL/GenBank/DDBJ databases">
        <authorList>
            <person name="Akdeniz Z."/>
        </authorList>
    </citation>
    <scope>NUCLEOTIDE SEQUENCE [LARGE SCALE GENOMIC DNA]</scope>
</reference>
<evidence type="ECO:0000313" key="2">
    <source>
        <dbReference type="EMBL" id="CAL6066468.1"/>
    </source>
</evidence>
<dbReference type="AlphaFoldDB" id="A0AA86TMA5"/>
<keyword evidence="3" id="KW-1185">Reference proteome</keyword>
<comment type="caution">
    <text evidence="1">The sequence shown here is derived from an EMBL/GenBank/DDBJ whole genome shotgun (WGS) entry which is preliminary data.</text>
</comment>
<dbReference type="EMBL" id="CATOUU010000264">
    <property type="protein sequence ID" value="CAI9922884.1"/>
    <property type="molecule type" value="Genomic_DNA"/>
</dbReference>
<reference evidence="1" key="1">
    <citation type="submission" date="2023-06" db="EMBL/GenBank/DDBJ databases">
        <authorList>
            <person name="Kurt Z."/>
        </authorList>
    </citation>
    <scope>NUCLEOTIDE SEQUENCE</scope>
</reference>
<proteinExistence type="predicted"/>
<dbReference type="EMBL" id="CAXDID020000261">
    <property type="protein sequence ID" value="CAL6066468.1"/>
    <property type="molecule type" value="Genomic_DNA"/>
</dbReference>
<evidence type="ECO:0000313" key="1">
    <source>
        <dbReference type="EMBL" id="CAI9922884.1"/>
    </source>
</evidence>
<accession>A0AA86TMA5</accession>
<protein>
    <submittedName>
        <fullName evidence="2">Hypothetical_protein</fullName>
    </submittedName>
</protein>
<gene>
    <name evidence="1" type="ORF">HINF_LOCUS10529</name>
    <name evidence="2" type="ORF">HINF_LOCUS52379</name>
</gene>
<organism evidence="1">
    <name type="scientific">Hexamita inflata</name>
    <dbReference type="NCBI Taxonomy" id="28002"/>
    <lineage>
        <taxon>Eukaryota</taxon>
        <taxon>Metamonada</taxon>
        <taxon>Diplomonadida</taxon>
        <taxon>Hexamitidae</taxon>
        <taxon>Hexamitinae</taxon>
        <taxon>Hexamita</taxon>
    </lineage>
</organism>
<dbReference type="Proteomes" id="UP001642409">
    <property type="component" value="Unassembled WGS sequence"/>
</dbReference>
<name>A0AA86TMA5_9EUKA</name>
<sequence length="142" mass="17320">MQNLRQHYERERKHLELHHDIANFQKMLQHETYVTFTDIISSRLLPKTIENIIRIKYSQYSWEQFIENTEMMLSMQLTRSDSKNILTFYGILAKSRIRNYGQIRTFLYGKTRKFRIIRRKCMSNTRTYYCNSGRSLLYGFRG</sequence>
<evidence type="ECO:0000313" key="3">
    <source>
        <dbReference type="Proteomes" id="UP001642409"/>
    </source>
</evidence>